<keyword evidence="3 7" id="KW-0694">RNA-binding</keyword>
<gene>
    <name evidence="7" type="primary">rpsT</name>
    <name evidence="8" type="ORF">IV80_GL000013</name>
</gene>
<dbReference type="GO" id="GO:0005829">
    <property type="term" value="C:cytosol"/>
    <property type="evidence" value="ECO:0007669"/>
    <property type="project" value="TreeGrafter"/>
</dbReference>
<dbReference type="NCBIfam" id="TIGR00029">
    <property type="entry name" value="S20"/>
    <property type="match status" value="1"/>
</dbReference>
<dbReference type="HAMAP" id="MF_00500">
    <property type="entry name" value="Ribosomal_bS20"/>
    <property type="match status" value="1"/>
</dbReference>
<comment type="similarity">
    <text evidence="1 7">Belongs to the bacterial ribosomal protein bS20 family.</text>
</comment>
<evidence type="ECO:0000256" key="4">
    <source>
        <dbReference type="ARBA" id="ARBA00022980"/>
    </source>
</evidence>
<dbReference type="Gene3D" id="1.20.58.110">
    <property type="entry name" value="Ribosomal protein S20"/>
    <property type="match status" value="1"/>
</dbReference>
<keyword evidence="5 7" id="KW-0687">Ribonucleoprotein</keyword>
<dbReference type="GO" id="GO:0070181">
    <property type="term" value="F:small ribosomal subunit rRNA binding"/>
    <property type="evidence" value="ECO:0007669"/>
    <property type="project" value="TreeGrafter"/>
</dbReference>
<accession>A0A0R2IQI9</accession>
<dbReference type="GO" id="GO:0006412">
    <property type="term" value="P:translation"/>
    <property type="evidence" value="ECO:0007669"/>
    <property type="project" value="UniProtKB-UniRule"/>
</dbReference>
<evidence type="ECO:0000256" key="7">
    <source>
        <dbReference type="HAMAP-Rule" id="MF_00500"/>
    </source>
</evidence>
<evidence type="ECO:0000256" key="1">
    <source>
        <dbReference type="ARBA" id="ARBA00007634"/>
    </source>
</evidence>
<organism evidence="8 9">
    <name type="scientific">Pediococcus cellicola</name>
    <dbReference type="NCBI Taxonomy" id="319652"/>
    <lineage>
        <taxon>Bacteria</taxon>
        <taxon>Bacillati</taxon>
        <taxon>Bacillota</taxon>
        <taxon>Bacilli</taxon>
        <taxon>Lactobacillales</taxon>
        <taxon>Lactobacillaceae</taxon>
        <taxon>Pediococcus</taxon>
    </lineage>
</organism>
<dbReference type="Pfam" id="PF01649">
    <property type="entry name" value="Ribosomal_S20p"/>
    <property type="match status" value="1"/>
</dbReference>
<evidence type="ECO:0000256" key="5">
    <source>
        <dbReference type="ARBA" id="ARBA00023274"/>
    </source>
</evidence>
<keyword evidence="4 7" id="KW-0689">Ribosomal protein</keyword>
<dbReference type="PATRIC" id="fig|319652.3.peg.13"/>
<dbReference type="Proteomes" id="UP000051568">
    <property type="component" value="Unassembled WGS sequence"/>
</dbReference>
<dbReference type="PANTHER" id="PTHR33398:SF1">
    <property type="entry name" value="SMALL RIBOSOMAL SUBUNIT PROTEIN BS20C"/>
    <property type="match status" value="1"/>
</dbReference>
<evidence type="ECO:0000256" key="6">
    <source>
        <dbReference type="ARBA" id="ARBA00035136"/>
    </source>
</evidence>
<dbReference type="STRING" id="319652.IV80_GL000013"/>
<dbReference type="InterPro" id="IPR002583">
    <property type="entry name" value="Ribosomal_bS20"/>
</dbReference>
<evidence type="ECO:0000313" key="9">
    <source>
        <dbReference type="Proteomes" id="UP000051568"/>
    </source>
</evidence>
<keyword evidence="9" id="KW-1185">Reference proteome</keyword>
<dbReference type="InterPro" id="IPR036510">
    <property type="entry name" value="Ribosomal_bS20_sf"/>
</dbReference>
<protein>
    <recommendedName>
        <fullName evidence="6 7">Small ribosomal subunit protein bS20</fullName>
    </recommendedName>
</protein>
<dbReference type="GO" id="GO:0015935">
    <property type="term" value="C:small ribosomal subunit"/>
    <property type="evidence" value="ECO:0007669"/>
    <property type="project" value="TreeGrafter"/>
</dbReference>
<dbReference type="SUPFAM" id="SSF46992">
    <property type="entry name" value="Ribosomal protein S20"/>
    <property type="match status" value="1"/>
</dbReference>
<proteinExistence type="inferred from homology"/>
<dbReference type="EMBL" id="JQBR01000001">
    <property type="protein sequence ID" value="KRN67475.1"/>
    <property type="molecule type" value="Genomic_DNA"/>
</dbReference>
<sequence length="87" mass="9614">MNQMPVIKSAMKRVKTNEKAALRNQSQVSKLRTAVKKFETAAVKGADDKQDLYLAAISKLDQAKTKGLIKANKAARTKSRLTKQLAK</sequence>
<evidence type="ECO:0000256" key="3">
    <source>
        <dbReference type="ARBA" id="ARBA00022884"/>
    </source>
</evidence>
<comment type="function">
    <text evidence="7">Binds directly to 16S ribosomal RNA.</text>
</comment>
<dbReference type="PANTHER" id="PTHR33398">
    <property type="entry name" value="30S RIBOSOMAL PROTEIN S20"/>
    <property type="match status" value="1"/>
</dbReference>
<reference evidence="8 9" key="1">
    <citation type="journal article" date="2015" name="Genome Announc.">
        <title>Expanding the biotechnology potential of lactobacilli through comparative genomics of 213 strains and associated genera.</title>
        <authorList>
            <person name="Sun Z."/>
            <person name="Harris H.M."/>
            <person name="McCann A."/>
            <person name="Guo C."/>
            <person name="Argimon S."/>
            <person name="Zhang W."/>
            <person name="Yang X."/>
            <person name="Jeffery I.B."/>
            <person name="Cooney J.C."/>
            <person name="Kagawa T.F."/>
            <person name="Liu W."/>
            <person name="Song Y."/>
            <person name="Salvetti E."/>
            <person name="Wrobel A."/>
            <person name="Rasinkangas P."/>
            <person name="Parkhill J."/>
            <person name="Rea M.C."/>
            <person name="O'Sullivan O."/>
            <person name="Ritari J."/>
            <person name="Douillard F.P."/>
            <person name="Paul Ross R."/>
            <person name="Yang R."/>
            <person name="Briner A.E."/>
            <person name="Felis G.E."/>
            <person name="de Vos W.M."/>
            <person name="Barrangou R."/>
            <person name="Klaenhammer T.R."/>
            <person name="Caufield P.W."/>
            <person name="Cui Y."/>
            <person name="Zhang H."/>
            <person name="O'Toole P.W."/>
        </authorList>
    </citation>
    <scope>NUCLEOTIDE SEQUENCE [LARGE SCALE GENOMIC DNA]</scope>
    <source>
        <strain evidence="8 9">DSM 17757</strain>
    </source>
</reference>
<comment type="caution">
    <text evidence="8">The sequence shown here is derived from an EMBL/GenBank/DDBJ whole genome shotgun (WGS) entry which is preliminary data.</text>
</comment>
<evidence type="ECO:0000313" key="8">
    <source>
        <dbReference type="EMBL" id="KRN67475.1"/>
    </source>
</evidence>
<dbReference type="GO" id="GO:0003735">
    <property type="term" value="F:structural constituent of ribosome"/>
    <property type="evidence" value="ECO:0007669"/>
    <property type="project" value="InterPro"/>
</dbReference>
<keyword evidence="2 7" id="KW-0699">rRNA-binding</keyword>
<evidence type="ECO:0000256" key="2">
    <source>
        <dbReference type="ARBA" id="ARBA00022730"/>
    </source>
</evidence>
<name>A0A0R2IQI9_9LACO</name>
<dbReference type="AlphaFoldDB" id="A0A0R2IQI9"/>